<reference evidence="2" key="1">
    <citation type="journal article" date="2019" name="Environ. Microbiol.">
        <title>Fungal ecological strategies reflected in gene transcription - a case study of two litter decomposers.</title>
        <authorList>
            <person name="Barbi F."/>
            <person name="Kohler A."/>
            <person name="Barry K."/>
            <person name="Baskaran P."/>
            <person name="Daum C."/>
            <person name="Fauchery L."/>
            <person name="Ihrmark K."/>
            <person name="Kuo A."/>
            <person name="LaButti K."/>
            <person name="Lipzen A."/>
            <person name="Morin E."/>
            <person name="Grigoriev I.V."/>
            <person name="Henrissat B."/>
            <person name="Lindahl B."/>
            <person name="Martin F."/>
        </authorList>
    </citation>
    <scope>NUCLEOTIDE SEQUENCE</scope>
    <source>
        <strain evidence="2">JB14</strain>
    </source>
</reference>
<evidence type="ECO:0000256" key="1">
    <source>
        <dbReference type="SAM" id="Coils"/>
    </source>
</evidence>
<proteinExistence type="predicted"/>
<dbReference type="AlphaFoldDB" id="A0A6A4IBP4"/>
<dbReference type="EMBL" id="ML769397">
    <property type="protein sequence ID" value="KAE9407203.1"/>
    <property type="molecule type" value="Genomic_DNA"/>
</dbReference>
<keyword evidence="3" id="KW-1185">Reference proteome</keyword>
<dbReference type="Proteomes" id="UP000799118">
    <property type="component" value="Unassembled WGS sequence"/>
</dbReference>
<dbReference type="SUPFAM" id="SSF81383">
    <property type="entry name" value="F-box domain"/>
    <property type="match status" value="1"/>
</dbReference>
<dbReference type="InterPro" id="IPR036047">
    <property type="entry name" value="F-box-like_dom_sf"/>
</dbReference>
<feature type="coiled-coil region" evidence="1">
    <location>
        <begin position="21"/>
        <end position="55"/>
    </location>
</feature>
<sequence>MSQYLSQTRIEEPVLLEPTDISFLRERIFETETQVENLEAQISELTRQRDSKLVELALFRNILSPVRRIPAEILSELFELACLPRDGIFHSKHTLVSYTYNLSSVCAAWRQIAHTIPRLWSKLCFDYGRHRKASMTDIECVGEWVNRSRGLPLDVYLSLSLKSDSTQFLEKILDFRHRIRTLNVAGYAGIIPCALPSTALFVSSVRRSHSFDQGRF</sequence>
<dbReference type="OrthoDB" id="3268380at2759"/>
<organism evidence="2 3">
    <name type="scientific">Gymnopus androsaceus JB14</name>
    <dbReference type="NCBI Taxonomy" id="1447944"/>
    <lineage>
        <taxon>Eukaryota</taxon>
        <taxon>Fungi</taxon>
        <taxon>Dikarya</taxon>
        <taxon>Basidiomycota</taxon>
        <taxon>Agaricomycotina</taxon>
        <taxon>Agaricomycetes</taxon>
        <taxon>Agaricomycetidae</taxon>
        <taxon>Agaricales</taxon>
        <taxon>Marasmiineae</taxon>
        <taxon>Omphalotaceae</taxon>
        <taxon>Gymnopus</taxon>
    </lineage>
</organism>
<evidence type="ECO:0000313" key="3">
    <source>
        <dbReference type="Proteomes" id="UP000799118"/>
    </source>
</evidence>
<keyword evidence="1" id="KW-0175">Coiled coil</keyword>
<protein>
    <submittedName>
        <fullName evidence="2">Uncharacterized protein</fullName>
    </submittedName>
</protein>
<name>A0A6A4IBP4_9AGAR</name>
<accession>A0A6A4IBP4</accession>
<evidence type="ECO:0000313" key="2">
    <source>
        <dbReference type="EMBL" id="KAE9407203.1"/>
    </source>
</evidence>
<gene>
    <name evidence="2" type="ORF">BT96DRAFT_150224</name>
</gene>